<feature type="transmembrane region" description="Helical" evidence="1">
    <location>
        <begin position="163"/>
        <end position="185"/>
    </location>
</feature>
<dbReference type="GeneID" id="36842333"/>
<feature type="transmembrane region" description="Helical" evidence="1">
    <location>
        <begin position="27"/>
        <end position="47"/>
    </location>
</feature>
<proteinExistence type="predicted"/>
<organism evidence="2">
    <name type="scientific">Pandoravirus neocaledonia</name>
    <dbReference type="NCBI Taxonomy" id="2107708"/>
    <lineage>
        <taxon>Viruses</taxon>
        <taxon>Pandoravirus</taxon>
    </lineage>
</organism>
<feature type="transmembrane region" description="Helical" evidence="1">
    <location>
        <begin position="59"/>
        <end position="81"/>
    </location>
</feature>
<gene>
    <name evidence="2" type="ORF">pneo_cds_13</name>
</gene>
<name>A0A2U7UBB1_9VIRU</name>
<accession>A0A2U7UBB1</accession>
<protein>
    <submittedName>
        <fullName evidence="2">Uncharacterized protein</fullName>
    </submittedName>
</protein>
<dbReference type="RefSeq" id="YP_009481623.1">
    <property type="nucleotide sequence ID" value="NC_037666.1"/>
</dbReference>
<dbReference type="EMBL" id="MG011690">
    <property type="protein sequence ID" value="AVK75620.1"/>
    <property type="molecule type" value="Genomic_DNA"/>
</dbReference>
<evidence type="ECO:0000256" key="1">
    <source>
        <dbReference type="SAM" id="Phobius"/>
    </source>
</evidence>
<reference evidence="2" key="1">
    <citation type="journal article" date="2018" name="Nat. Commun.">
        <title>Diversity and evolution of the emerging Pandoraviridae family.</title>
        <authorList>
            <person name="Legendre M."/>
            <person name="Fabre E."/>
            <person name="Poirot O."/>
            <person name="Jeudy S."/>
            <person name="Lartigue A."/>
            <person name="Alempic J.M."/>
            <person name="Beucher L."/>
            <person name="Philippe N."/>
            <person name="Bertaux L."/>
            <person name="Christo-Foroux E."/>
            <person name="Labadie K."/>
            <person name="Coute Y."/>
            <person name="Abergel C."/>
            <person name="Claverie J.M."/>
        </authorList>
    </citation>
    <scope>NUCLEOTIDE SEQUENCE [LARGE SCALE GENOMIC DNA]</scope>
    <source>
        <strain evidence="2">Neocaledonia</strain>
    </source>
</reference>
<keyword evidence="1" id="KW-0472">Membrane</keyword>
<keyword evidence="1" id="KW-0812">Transmembrane</keyword>
<feature type="transmembrane region" description="Helical" evidence="1">
    <location>
        <begin position="129"/>
        <end position="151"/>
    </location>
</feature>
<evidence type="ECO:0000313" key="2">
    <source>
        <dbReference type="EMBL" id="AVK75620.1"/>
    </source>
</evidence>
<dbReference type="Proteomes" id="UP000249287">
    <property type="component" value="Segment"/>
</dbReference>
<keyword evidence="1" id="KW-1133">Transmembrane helix</keyword>
<sequence>METSAISTTMAATSSLACLANLARSTVLAASTPIALCGIAAASSAWVRTRRHNDGNRLVHVLHVVSRAACAIVGFGAAMAVCRDRSTSMLTCAAASIALEETVAALLTHGPRSVLGCLVASVARIATSITAAAALWCVWNLCFVGPASIISPPLLALRACHGTLVWCAMIAPAVYSFVAMCYRGLRTASAPPPR</sequence>
<dbReference type="KEGG" id="vg:36842333"/>